<dbReference type="InterPro" id="IPR000014">
    <property type="entry name" value="PAS"/>
</dbReference>
<keyword evidence="5 12" id="KW-0418">Kinase</keyword>
<feature type="modified residue" description="4-aspartylphosphate" evidence="6">
    <location>
        <position position="514"/>
    </location>
</feature>
<evidence type="ECO:0000313" key="13">
    <source>
        <dbReference type="Proteomes" id="UP001449225"/>
    </source>
</evidence>
<dbReference type="PROSITE" id="PS50113">
    <property type="entry name" value="PAC"/>
    <property type="match status" value="1"/>
</dbReference>
<evidence type="ECO:0000256" key="2">
    <source>
        <dbReference type="ARBA" id="ARBA00012438"/>
    </source>
</evidence>
<dbReference type="InterPro" id="IPR011006">
    <property type="entry name" value="CheY-like_superfamily"/>
</dbReference>
<feature type="domain" description="Response regulatory" evidence="9">
    <location>
        <begin position="463"/>
        <end position="580"/>
    </location>
</feature>
<dbReference type="Gene3D" id="3.30.565.10">
    <property type="entry name" value="Histidine kinase-like ATPase, C-terminal domain"/>
    <property type="match status" value="1"/>
</dbReference>
<dbReference type="PROSITE" id="PS50110">
    <property type="entry name" value="RESPONSE_REGULATORY"/>
    <property type="match status" value="1"/>
</dbReference>
<dbReference type="InterPro" id="IPR005467">
    <property type="entry name" value="His_kinase_dom"/>
</dbReference>
<proteinExistence type="predicted"/>
<evidence type="ECO:0000256" key="3">
    <source>
        <dbReference type="ARBA" id="ARBA00022553"/>
    </source>
</evidence>
<organism evidence="12 13">
    <name type="scientific">Neptuniibacter pectenicola</name>
    <dbReference type="NCBI Taxonomy" id="1806669"/>
    <lineage>
        <taxon>Bacteria</taxon>
        <taxon>Pseudomonadati</taxon>
        <taxon>Pseudomonadota</taxon>
        <taxon>Gammaproteobacteria</taxon>
        <taxon>Oceanospirillales</taxon>
        <taxon>Oceanospirillaceae</taxon>
        <taxon>Neptuniibacter</taxon>
    </lineage>
</organism>
<evidence type="ECO:0000256" key="4">
    <source>
        <dbReference type="ARBA" id="ARBA00022679"/>
    </source>
</evidence>
<name>A0ABU9TW41_9GAMM</name>
<dbReference type="Proteomes" id="UP001449225">
    <property type="component" value="Unassembled WGS sequence"/>
</dbReference>
<dbReference type="PANTHER" id="PTHR43047">
    <property type="entry name" value="TWO-COMPONENT HISTIDINE PROTEIN KINASE"/>
    <property type="match status" value="1"/>
</dbReference>
<evidence type="ECO:0000259" key="8">
    <source>
        <dbReference type="PROSITE" id="PS50109"/>
    </source>
</evidence>
<evidence type="ECO:0000313" key="12">
    <source>
        <dbReference type="EMBL" id="MEM5537929.1"/>
    </source>
</evidence>
<protein>
    <recommendedName>
        <fullName evidence="2">histidine kinase</fullName>
        <ecNumber evidence="2">2.7.13.3</ecNumber>
    </recommendedName>
</protein>
<dbReference type="InterPro" id="IPR003661">
    <property type="entry name" value="HisK_dim/P_dom"/>
</dbReference>
<evidence type="ECO:0000259" key="11">
    <source>
        <dbReference type="PROSITE" id="PS50113"/>
    </source>
</evidence>
<evidence type="ECO:0000256" key="1">
    <source>
        <dbReference type="ARBA" id="ARBA00000085"/>
    </source>
</evidence>
<dbReference type="SUPFAM" id="SSF55874">
    <property type="entry name" value="ATPase domain of HSP90 chaperone/DNA topoisomerase II/histidine kinase"/>
    <property type="match status" value="1"/>
</dbReference>
<dbReference type="InterPro" id="IPR035965">
    <property type="entry name" value="PAS-like_dom_sf"/>
</dbReference>
<dbReference type="NCBIfam" id="NF041832">
    <property type="entry name" value="near_NosP_CTERM"/>
    <property type="match status" value="1"/>
</dbReference>
<dbReference type="SMART" id="SM00387">
    <property type="entry name" value="HATPase_c"/>
    <property type="match status" value="1"/>
</dbReference>
<dbReference type="SUPFAM" id="SSF55785">
    <property type="entry name" value="PYP-like sensor domain (PAS domain)"/>
    <property type="match status" value="1"/>
</dbReference>
<dbReference type="PROSITE" id="PS50112">
    <property type="entry name" value="PAS"/>
    <property type="match status" value="1"/>
</dbReference>
<dbReference type="InterPro" id="IPR036097">
    <property type="entry name" value="HisK_dim/P_sf"/>
</dbReference>
<dbReference type="GO" id="GO:0016301">
    <property type="term" value="F:kinase activity"/>
    <property type="evidence" value="ECO:0007669"/>
    <property type="project" value="UniProtKB-KW"/>
</dbReference>
<keyword evidence="4" id="KW-0808">Transferase</keyword>
<reference evidence="12 13" key="1">
    <citation type="submission" date="2024-03" db="EMBL/GenBank/DDBJ databases">
        <title>Community enrichment and isolation of bacterial strains for fucoidan degradation.</title>
        <authorList>
            <person name="Sichert A."/>
        </authorList>
    </citation>
    <scope>NUCLEOTIDE SEQUENCE [LARGE SCALE GENOMIC DNA]</scope>
    <source>
        <strain evidence="12 13">AS76</strain>
    </source>
</reference>
<dbReference type="SMART" id="SM00388">
    <property type="entry name" value="HisKA"/>
    <property type="match status" value="1"/>
</dbReference>
<evidence type="ECO:0000256" key="5">
    <source>
        <dbReference type="ARBA" id="ARBA00022777"/>
    </source>
</evidence>
<dbReference type="InterPro" id="IPR036890">
    <property type="entry name" value="HATPase_C_sf"/>
</dbReference>
<dbReference type="Gene3D" id="1.10.287.130">
    <property type="match status" value="1"/>
</dbReference>
<evidence type="ECO:0000256" key="6">
    <source>
        <dbReference type="PROSITE-ProRule" id="PRU00169"/>
    </source>
</evidence>
<dbReference type="Gene3D" id="3.30.450.20">
    <property type="entry name" value="PAS domain"/>
    <property type="match status" value="1"/>
</dbReference>
<dbReference type="SUPFAM" id="SSF52172">
    <property type="entry name" value="CheY-like"/>
    <property type="match status" value="1"/>
</dbReference>
<feature type="domain" description="PAS" evidence="10">
    <location>
        <begin position="42"/>
        <end position="83"/>
    </location>
</feature>
<accession>A0ABU9TW41</accession>
<dbReference type="EC" id="2.7.13.3" evidence="2"/>
<keyword evidence="7" id="KW-0175">Coiled coil</keyword>
<dbReference type="PRINTS" id="PR00344">
    <property type="entry name" value="BCTRLSENSOR"/>
</dbReference>
<gene>
    <name evidence="12" type="ORF">WNY58_16205</name>
</gene>
<dbReference type="PROSITE" id="PS50109">
    <property type="entry name" value="HIS_KIN"/>
    <property type="match status" value="1"/>
</dbReference>
<dbReference type="SUPFAM" id="SSF47384">
    <property type="entry name" value="Homodimeric domain of signal transducing histidine kinase"/>
    <property type="match status" value="1"/>
</dbReference>
<dbReference type="InterPro" id="IPR001789">
    <property type="entry name" value="Sig_transdc_resp-reg_receiver"/>
</dbReference>
<feature type="domain" description="PAC" evidence="11">
    <location>
        <begin position="117"/>
        <end position="170"/>
    </location>
</feature>
<dbReference type="Pfam" id="PF00072">
    <property type="entry name" value="Response_reg"/>
    <property type="match status" value="1"/>
</dbReference>
<comment type="catalytic activity">
    <reaction evidence="1">
        <text>ATP + protein L-histidine = ADP + protein N-phospho-L-histidine.</text>
        <dbReference type="EC" id="2.7.13.3"/>
    </reaction>
</comment>
<evidence type="ECO:0000259" key="9">
    <source>
        <dbReference type="PROSITE" id="PS50110"/>
    </source>
</evidence>
<dbReference type="RefSeq" id="WP_339890004.1">
    <property type="nucleotide sequence ID" value="NZ_CAXBCE010000002.1"/>
</dbReference>
<feature type="coiled-coil region" evidence="7">
    <location>
        <begin position="172"/>
        <end position="220"/>
    </location>
</feature>
<dbReference type="SMART" id="SM00448">
    <property type="entry name" value="REC"/>
    <property type="match status" value="1"/>
</dbReference>
<dbReference type="Pfam" id="PF00512">
    <property type="entry name" value="HisKA"/>
    <property type="match status" value="1"/>
</dbReference>
<dbReference type="InterPro" id="IPR004358">
    <property type="entry name" value="Sig_transdc_His_kin-like_C"/>
</dbReference>
<evidence type="ECO:0000256" key="7">
    <source>
        <dbReference type="SAM" id="Coils"/>
    </source>
</evidence>
<feature type="domain" description="Histidine kinase" evidence="8">
    <location>
        <begin position="227"/>
        <end position="440"/>
    </location>
</feature>
<dbReference type="InterPro" id="IPR003594">
    <property type="entry name" value="HATPase_dom"/>
</dbReference>
<dbReference type="PANTHER" id="PTHR43047:SF9">
    <property type="entry name" value="HISTIDINE KINASE"/>
    <property type="match status" value="1"/>
</dbReference>
<dbReference type="CDD" id="cd00156">
    <property type="entry name" value="REC"/>
    <property type="match status" value="1"/>
</dbReference>
<dbReference type="EMBL" id="JBBMRA010000023">
    <property type="protein sequence ID" value="MEM5537929.1"/>
    <property type="molecule type" value="Genomic_DNA"/>
</dbReference>
<dbReference type="CDD" id="cd00082">
    <property type="entry name" value="HisKA"/>
    <property type="match status" value="1"/>
</dbReference>
<dbReference type="NCBIfam" id="TIGR00229">
    <property type="entry name" value="sensory_box"/>
    <property type="match status" value="1"/>
</dbReference>
<dbReference type="Gene3D" id="3.40.50.2300">
    <property type="match status" value="1"/>
</dbReference>
<comment type="caution">
    <text evidence="12">The sequence shown here is derived from an EMBL/GenBank/DDBJ whole genome shotgun (WGS) entry which is preliminary data.</text>
</comment>
<keyword evidence="3 6" id="KW-0597">Phosphoprotein</keyword>
<keyword evidence="13" id="KW-1185">Reference proteome</keyword>
<dbReference type="Pfam" id="PF02518">
    <property type="entry name" value="HATPase_c"/>
    <property type="match status" value="1"/>
</dbReference>
<evidence type="ECO:0000259" key="10">
    <source>
        <dbReference type="PROSITE" id="PS50112"/>
    </source>
</evidence>
<dbReference type="InterPro" id="IPR000700">
    <property type="entry name" value="PAS-assoc_C"/>
</dbReference>
<feature type="coiled-coil region" evidence="7">
    <location>
        <begin position="29"/>
        <end position="56"/>
    </location>
</feature>
<sequence length="581" mass="64698">MKKHSNAANDETLTNLMGLGNHSVRKSYYSELVSKLDELEQEKNRYKWLFENAQHGIFQAQLDGGMLNANPAIVNICGYTSADHFCNTITDLESLLFCCVDAYEDFRYSLVQSGKVSGFETIFLRADGQCIHVSINALLKDHLGEHEHPTIEAFIKDITERKKTEVQLKQLNEVLEQRVTSRTQELVSLNNQLWQEISDRERAQKELQVAKDAAEEANKGKDKYLAAASHDLLQPMNAARLLISALRERSLPQQDAHLVERVHMALENAEDLLTDLLDISKLDQNAVTLDVSRFRLDHLLHSMVSEFQPVADDKGIDLKSQPSSVVVMSDSRLLLRIIRNLISNAIRYTATGKVLVGCRRKEGVVSIQVLDTGIGIPDDKLDAIFKEFNQLDSPNARDRQGVGLGLAIVDRIATILDHKLTVSSIEGRGSMFTVEVPLVEQLPDSPELVAINTPQVNMLNELSILVIDNEENILVSMDALLSQWGCRIITALSADEALILCQDEAFVPDVILADFHLDNHALGTEAIALIRDYFGLSIPAVILTADRSSECGQLFKAMALPVINKPVKPSKLRALLTHLCQ</sequence>